<evidence type="ECO:0000256" key="4">
    <source>
        <dbReference type="ARBA" id="ARBA00023242"/>
    </source>
</evidence>
<dbReference type="EMBL" id="JAATWM020000045">
    <property type="protein sequence ID" value="KAF9871390.1"/>
    <property type="molecule type" value="Genomic_DNA"/>
</dbReference>
<dbReference type="PANTHER" id="PTHR47840">
    <property type="entry name" value="ZN(II)2CYS6 TRANSCRIPTION FACTOR (EUROFUNG)-RELATED"/>
    <property type="match status" value="1"/>
</dbReference>
<reference evidence="7" key="1">
    <citation type="submission" date="2020-03" db="EMBL/GenBank/DDBJ databases">
        <authorList>
            <person name="He L."/>
        </authorList>
    </citation>
    <scope>NUCLEOTIDE SEQUENCE</scope>
    <source>
        <strain evidence="7">CkLH20</strain>
    </source>
</reference>
<dbReference type="GO" id="GO:0008270">
    <property type="term" value="F:zinc ion binding"/>
    <property type="evidence" value="ECO:0007669"/>
    <property type="project" value="InterPro"/>
</dbReference>
<keyword evidence="4" id="KW-0539">Nucleus</keyword>
<dbReference type="InterPro" id="IPR007219">
    <property type="entry name" value="XnlR_reg_dom"/>
</dbReference>
<dbReference type="GO" id="GO:0000981">
    <property type="term" value="F:DNA-binding transcription factor activity, RNA polymerase II-specific"/>
    <property type="evidence" value="ECO:0007669"/>
    <property type="project" value="InterPro"/>
</dbReference>
<keyword evidence="1" id="KW-0479">Metal-binding</keyword>
<evidence type="ECO:0000256" key="5">
    <source>
        <dbReference type="SAM" id="MobiDB-lite"/>
    </source>
</evidence>
<dbReference type="Pfam" id="PF00172">
    <property type="entry name" value="Zn_clus"/>
    <property type="match status" value="1"/>
</dbReference>
<reference evidence="7" key="2">
    <citation type="submission" date="2020-11" db="EMBL/GenBank/DDBJ databases">
        <title>Whole genome sequencing of Colletotrichum sp.</title>
        <authorList>
            <person name="Li H."/>
        </authorList>
    </citation>
    <scope>NUCLEOTIDE SEQUENCE</scope>
    <source>
        <strain evidence="7">CkLH20</strain>
    </source>
</reference>
<feature type="region of interest" description="Disordered" evidence="5">
    <location>
        <begin position="1"/>
        <end position="25"/>
    </location>
</feature>
<dbReference type="OrthoDB" id="5392779at2759"/>
<keyword evidence="2" id="KW-0805">Transcription regulation</keyword>
<name>A0A9P6I3R2_9PEZI</name>
<keyword evidence="8" id="KW-1185">Reference proteome</keyword>
<comment type="caution">
    <text evidence="7">The sequence shown here is derived from an EMBL/GenBank/DDBJ whole genome shotgun (WGS) entry which is preliminary data.</text>
</comment>
<proteinExistence type="predicted"/>
<dbReference type="CDD" id="cd00067">
    <property type="entry name" value="GAL4"/>
    <property type="match status" value="1"/>
</dbReference>
<dbReference type="InterPro" id="IPR001138">
    <property type="entry name" value="Zn2Cys6_DnaBD"/>
</dbReference>
<dbReference type="Proteomes" id="UP000781932">
    <property type="component" value="Unassembled WGS sequence"/>
</dbReference>
<evidence type="ECO:0000256" key="1">
    <source>
        <dbReference type="ARBA" id="ARBA00022723"/>
    </source>
</evidence>
<dbReference type="PROSITE" id="PS50048">
    <property type="entry name" value="ZN2_CY6_FUNGAL_2"/>
    <property type="match status" value="1"/>
</dbReference>
<dbReference type="PROSITE" id="PS00463">
    <property type="entry name" value="ZN2_CY6_FUNGAL_1"/>
    <property type="match status" value="1"/>
</dbReference>
<dbReference type="RefSeq" id="XP_038740851.1">
    <property type="nucleotide sequence ID" value="XM_038893751.1"/>
</dbReference>
<accession>A0A9P6I3R2</accession>
<sequence>MMEQTITLLREPPLADTAAPAQKRRKLRKGTQSCWECKRRKARCTFSIDTPDTCDGCKRRGSDCVSQETTDEPPPPAGSNKHIVDRLGHVEALVGQLVKAARQTGSLDLQRTRPWGSREEPSSPESPVDPSGSCDHHSSQSSLSGSVDLHQHSSEKDTSQTSVPSQDDAKNPESHDDLSKGLLKAWPKQKDLDIILGIPVQTSQIIRAVTCTRVDTNGSELPSPKALLQLPPPGSHPTLIARKLLVLATFLQGIPESLAHHLNNLSTSYEEIMSQAVKTVHKLVTSNDELVTSLEGIECILLEALYKNYAGDLRQSWLAARRAITIAQMLGMDRGVTPLSLSGSTIEPEDMWFRLVQFDRYIALMLGLPHTSVRDSFATPEVLENHTALERLLRLCCVACGRILQRSYADMYDPETTKEIDKLLQDASTGMPAQFWVIPTIPSSNEVSKIRETLRFNYHFMHYHLLLQLHLPYLLRPRSEQQYDYNRMTAVTASREMLSRFMSFRTLQAARFYCRGIDLITFLASTALCLAHVCDRSQTKADDNGFHFLAHQRLSDRGILEQVLETMQSISQSKNDTISKRVVGLLQYLLVIEEDAAAGTKQRSLSSRSGHVGNR</sequence>
<evidence type="ECO:0000256" key="3">
    <source>
        <dbReference type="ARBA" id="ARBA00023163"/>
    </source>
</evidence>
<dbReference type="CDD" id="cd12148">
    <property type="entry name" value="fungal_TF_MHR"/>
    <property type="match status" value="1"/>
</dbReference>
<dbReference type="AlphaFoldDB" id="A0A9P6I3R2"/>
<feature type="compositionally biased region" description="Basic and acidic residues" evidence="5">
    <location>
        <begin position="167"/>
        <end position="179"/>
    </location>
</feature>
<dbReference type="GeneID" id="62166825"/>
<evidence type="ECO:0000313" key="8">
    <source>
        <dbReference type="Proteomes" id="UP000781932"/>
    </source>
</evidence>
<gene>
    <name evidence="7" type="ORF">CkaCkLH20_11037</name>
</gene>
<feature type="compositionally biased region" description="Low complexity" evidence="5">
    <location>
        <begin position="139"/>
        <end position="148"/>
    </location>
</feature>
<protein>
    <recommendedName>
        <fullName evidence="6">Zn(2)-C6 fungal-type domain-containing protein</fullName>
    </recommendedName>
</protein>
<evidence type="ECO:0000256" key="2">
    <source>
        <dbReference type="ARBA" id="ARBA00023015"/>
    </source>
</evidence>
<evidence type="ECO:0000259" key="6">
    <source>
        <dbReference type="PROSITE" id="PS50048"/>
    </source>
</evidence>
<feature type="region of interest" description="Disordered" evidence="5">
    <location>
        <begin position="104"/>
        <end position="179"/>
    </location>
</feature>
<dbReference type="InterPro" id="IPR036864">
    <property type="entry name" value="Zn2-C6_fun-type_DNA-bd_sf"/>
</dbReference>
<dbReference type="GO" id="GO:0003677">
    <property type="term" value="F:DNA binding"/>
    <property type="evidence" value="ECO:0007669"/>
    <property type="project" value="InterPro"/>
</dbReference>
<keyword evidence="3" id="KW-0804">Transcription</keyword>
<dbReference type="PANTHER" id="PTHR47840:SF1">
    <property type="entry name" value="ZN(II)2CYS6 TRANSCRIPTION FACTOR (EUROFUNG)"/>
    <property type="match status" value="1"/>
</dbReference>
<organism evidence="7 8">
    <name type="scientific">Colletotrichum karsti</name>
    <dbReference type="NCBI Taxonomy" id="1095194"/>
    <lineage>
        <taxon>Eukaryota</taxon>
        <taxon>Fungi</taxon>
        <taxon>Dikarya</taxon>
        <taxon>Ascomycota</taxon>
        <taxon>Pezizomycotina</taxon>
        <taxon>Sordariomycetes</taxon>
        <taxon>Hypocreomycetidae</taxon>
        <taxon>Glomerellales</taxon>
        <taxon>Glomerellaceae</taxon>
        <taxon>Colletotrichum</taxon>
        <taxon>Colletotrichum boninense species complex</taxon>
    </lineage>
</organism>
<evidence type="ECO:0000313" key="7">
    <source>
        <dbReference type="EMBL" id="KAF9871390.1"/>
    </source>
</evidence>
<dbReference type="GO" id="GO:0006351">
    <property type="term" value="P:DNA-templated transcription"/>
    <property type="evidence" value="ECO:0007669"/>
    <property type="project" value="InterPro"/>
</dbReference>
<dbReference type="SUPFAM" id="SSF57701">
    <property type="entry name" value="Zn2/Cys6 DNA-binding domain"/>
    <property type="match status" value="1"/>
</dbReference>
<dbReference type="Gene3D" id="4.10.240.10">
    <property type="entry name" value="Zn(2)-C6 fungal-type DNA-binding domain"/>
    <property type="match status" value="1"/>
</dbReference>
<feature type="compositionally biased region" description="Basic and acidic residues" evidence="5">
    <location>
        <begin position="149"/>
        <end position="158"/>
    </location>
</feature>
<feature type="region of interest" description="Disordered" evidence="5">
    <location>
        <begin position="56"/>
        <end position="82"/>
    </location>
</feature>
<dbReference type="SMART" id="SM00066">
    <property type="entry name" value="GAL4"/>
    <property type="match status" value="1"/>
</dbReference>
<feature type="domain" description="Zn(2)-C6 fungal-type" evidence="6">
    <location>
        <begin position="33"/>
        <end position="66"/>
    </location>
</feature>
<dbReference type="SMART" id="SM00906">
    <property type="entry name" value="Fungal_trans"/>
    <property type="match status" value="1"/>
</dbReference>